<gene>
    <name evidence="1" type="ORF">FKW44_018976</name>
</gene>
<name>A0A7T8JYF6_CALRO</name>
<dbReference type="Proteomes" id="UP000595437">
    <property type="component" value="Chromosome 13"/>
</dbReference>
<protein>
    <submittedName>
        <fullName evidence="1">Uncharacterized protein</fullName>
    </submittedName>
</protein>
<reference evidence="2" key="1">
    <citation type="submission" date="2021-01" db="EMBL/GenBank/DDBJ databases">
        <title>Caligus Genome Assembly.</title>
        <authorList>
            <person name="Gallardo-Escarate C."/>
        </authorList>
    </citation>
    <scope>NUCLEOTIDE SEQUENCE [LARGE SCALE GENOMIC DNA]</scope>
</reference>
<organism evidence="1 2">
    <name type="scientific">Caligus rogercresseyi</name>
    <name type="common">Sea louse</name>
    <dbReference type="NCBI Taxonomy" id="217165"/>
    <lineage>
        <taxon>Eukaryota</taxon>
        <taxon>Metazoa</taxon>
        <taxon>Ecdysozoa</taxon>
        <taxon>Arthropoda</taxon>
        <taxon>Crustacea</taxon>
        <taxon>Multicrustacea</taxon>
        <taxon>Hexanauplia</taxon>
        <taxon>Copepoda</taxon>
        <taxon>Siphonostomatoida</taxon>
        <taxon>Caligidae</taxon>
        <taxon>Caligus</taxon>
    </lineage>
</organism>
<evidence type="ECO:0000313" key="1">
    <source>
        <dbReference type="EMBL" id="QQP38410.1"/>
    </source>
</evidence>
<keyword evidence="2" id="KW-1185">Reference proteome</keyword>
<accession>A0A7T8JYF6</accession>
<dbReference type="EMBL" id="CP045902">
    <property type="protein sequence ID" value="QQP38410.1"/>
    <property type="molecule type" value="Genomic_DNA"/>
</dbReference>
<evidence type="ECO:0000313" key="2">
    <source>
        <dbReference type="Proteomes" id="UP000595437"/>
    </source>
</evidence>
<dbReference type="AlphaFoldDB" id="A0A7T8JYF6"/>
<sequence>MSVVHALCHEVFEEGALLGELLWSSVALKERRFHCRRVREAGGTSERSLPTQTN</sequence>
<proteinExistence type="predicted"/>